<feature type="transmembrane region" description="Helical" evidence="2">
    <location>
        <begin position="122"/>
        <end position="144"/>
    </location>
</feature>
<protein>
    <submittedName>
        <fullName evidence="3">EamA family transporter</fullName>
    </submittedName>
</protein>
<feature type="compositionally biased region" description="Basic residues" evidence="1">
    <location>
        <begin position="326"/>
        <end position="347"/>
    </location>
</feature>
<dbReference type="InterPro" id="IPR037185">
    <property type="entry name" value="EmrE-like"/>
</dbReference>
<evidence type="ECO:0000313" key="3">
    <source>
        <dbReference type="EMBL" id="AVR96534.1"/>
    </source>
</evidence>
<dbReference type="RefSeq" id="WP_107141882.1">
    <property type="nucleotide sequence ID" value="NZ_CP028324.1"/>
</dbReference>
<evidence type="ECO:0000256" key="2">
    <source>
        <dbReference type="SAM" id="Phobius"/>
    </source>
</evidence>
<feature type="transmembrane region" description="Helical" evidence="2">
    <location>
        <begin position="291"/>
        <end position="309"/>
    </location>
</feature>
<feature type="transmembrane region" description="Helical" evidence="2">
    <location>
        <begin position="38"/>
        <end position="57"/>
    </location>
</feature>
<gene>
    <name evidence="3" type="ORF">C9I28_13140</name>
</gene>
<organism evidence="3 4">
    <name type="scientific">Pseudoduganella armeniaca</name>
    <dbReference type="NCBI Taxonomy" id="2072590"/>
    <lineage>
        <taxon>Bacteria</taxon>
        <taxon>Pseudomonadati</taxon>
        <taxon>Pseudomonadota</taxon>
        <taxon>Betaproteobacteria</taxon>
        <taxon>Burkholderiales</taxon>
        <taxon>Oxalobacteraceae</taxon>
        <taxon>Telluria group</taxon>
        <taxon>Pseudoduganella</taxon>
    </lineage>
</organism>
<keyword evidence="4" id="KW-1185">Reference proteome</keyword>
<feature type="transmembrane region" description="Helical" evidence="2">
    <location>
        <begin position="77"/>
        <end position="110"/>
    </location>
</feature>
<evidence type="ECO:0000313" key="4">
    <source>
        <dbReference type="Proteomes" id="UP000240505"/>
    </source>
</evidence>
<proteinExistence type="predicted"/>
<feature type="transmembrane region" description="Helical" evidence="2">
    <location>
        <begin position="12"/>
        <end position="31"/>
    </location>
</feature>
<feature type="transmembrane region" description="Helical" evidence="2">
    <location>
        <begin position="192"/>
        <end position="213"/>
    </location>
</feature>
<sequence length="347" mass="37101">MWQGVTCGLLAGALWGMVFIVPELLTAFTPLELAVGRYLAYGAMALALLLPKLGGMAARLDQSDLAALLRHALAGNIVYYMLLALGVRLAGVAPTSLIIGVLPITVTLMGRKDHGAVPLRQLALPLLIVGAGIACVNVDTFLHAHAAGRPLWQTLAGVLAATGALACWTWYAVDNARYLKRNPHFSSGEWSALYGLMSGVVALVIGAIALAVWHADVTGAGAVATGRDWGRFWLCNGLLALGASVIGNQLWNVASRRVPVTLSGQLILFETLFALLYGFVWRAQWPRPLETAAIALLVIGVTWSVRAHAAPPLRPARARAPGRPWPAHRARPGLPPRRRGRRRRDSG</sequence>
<dbReference type="KEGG" id="masz:C9I28_13140"/>
<keyword evidence="2" id="KW-1133">Transmembrane helix</keyword>
<dbReference type="SUPFAM" id="SSF103481">
    <property type="entry name" value="Multidrug resistance efflux transporter EmrE"/>
    <property type="match status" value="1"/>
</dbReference>
<dbReference type="Proteomes" id="UP000240505">
    <property type="component" value="Chromosome"/>
</dbReference>
<feature type="transmembrane region" description="Helical" evidence="2">
    <location>
        <begin position="150"/>
        <end position="171"/>
    </location>
</feature>
<dbReference type="OrthoDB" id="7216522at2"/>
<name>A0A2R4CA81_9BURK</name>
<accession>A0A2R4CA81</accession>
<reference evidence="3 4" key="1">
    <citation type="submission" date="2018-03" db="EMBL/GenBank/DDBJ databases">
        <title>Massilia armeniaca sp. nov., isolated from desert soil.</title>
        <authorList>
            <person name="Huang H."/>
            <person name="Ren M."/>
        </authorList>
    </citation>
    <scope>NUCLEOTIDE SEQUENCE [LARGE SCALE GENOMIC DNA]</scope>
    <source>
        <strain evidence="3 4">ZMN-3</strain>
    </source>
</reference>
<feature type="region of interest" description="Disordered" evidence="1">
    <location>
        <begin position="315"/>
        <end position="347"/>
    </location>
</feature>
<evidence type="ECO:0000256" key="1">
    <source>
        <dbReference type="SAM" id="MobiDB-lite"/>
    </source>
</evidence>
<keyword evidence="2" id="KW-0812">Transmembrane</keyword>
<dbReference type="AlphaFoldDB" id="A0A2R4CA81"/>
<feature type="transmembrane region" description="Helical" evidence="2">
    <location>
        <begin position="266"/>
        <end position="285"/>
    </location>
</feature>
<keyword evidence="2" id="KW-0472">Membrane</keyword>
<dbReference type="EMBL" id="CP028324">
    <property type="protein sequence ID" value="AVR96534.1"/>
    <property type="molecule type" value="Genomic_DNA"/>
</dbReference>
<feature type="transmembrane region" description="Helical" evidence="2">
    <location>
        <begin position="233"/>
        <end position="254"/>
    </location>
</feature>